<sequence>MQMNIQRKAALTYYPSKSPSIMVAVSKPATGPSSPKGTTSGGVESAMALPPLDIAAKGVNLIFNIIHSIIVKLNEKSRHQNNSANPPYYKKADQTFCERGYLIFWHGHPKAPEIIVGRAQDAMNIAKPHGNTVMGKEAHDTTEKTKALVAQSQEKNINSVGPRCLLKSQPMKAQSGRATFRCIDPSNEEVLWQAYSKWHRKDEQGSEKSQTDKAHWSS</sequence>
<feature type="region of interest" description="Disordered" evidence="1">
    <location>
        <begin position="199"/>
        <end position="218"/>
    </location>
</feature>
<evidence type="ECO:0000313" key="3">
    <source>
        <dbReference type="Proteomes" id="UP000800200"/>
    </source>
</evidence>
<feature type="compositionally biased region" description="Basic and acidic residues" evidence="1">
    <location>
        <begin position="200"/>
        <end position="218"/>
    </location>
</feature>
<gene>
    <name evidence="2" type="ORF">K469DRAFT_688655</name>
</gene>
<organism evidence="2 3">
    <name type="scientific">Zopfia rhizophila CBS 207.26</name>
    <dbReference type="NCBI Taxonomy" id="1314779"/>
    <lineage>
        <taxon>Eukaryota</taxon>
        <taxon>Fungi</taxon>
        <taxon>Dikarya</taxon>
        <taxon>Ascomycota</taxon>
        <taxon>Pezizomycotina</taxon>
        <taxon>Dothideomycetes</taxon>
        <taxon>Dothideomycetes incertae sedis</taxon>
        <taxon>Zopfiaceae</taxon>
        <taxon>Zopfia</taxon>
    </lineage>
</organism>
<keyword evidence="3" id="KW-1185">Reference proteome</keyword>
<dbReference type="EMBL" id="ML994637">
    <property type="protein sequence ID" value="KAF2184659.1"/>
    <property type="molecule type" value="Genomic_DNA"/>
</dbReference>
<dbReference type="Proteomes" id="UP000800200">
    <property type="component" value="Unassembled WGS sequence"/>
</dbReference>
<reference evidence="2" key="1">
    <citation type="journal article" date="2020" name="Stud. Mycol.">
        <title>101 Dothideomycetes genomes: a test case for predicting lifestyles and emergence of pathogens.</title>
        <authorList>
            <person name="Haridas S."/>
            <person name="Albert R."/>
            <person name="Binder M."/>
            <person name="Bloem J."/>
            <person name="Labutti K."/>
            <person name="Salamov A."/>
            <person name="Andreopoulos B."/>
            <person name="Baker S."/>
            <person name="Barry K."/>
            <person name="Bills G."/>
            <person name="Bluhm B."/>
            <person name="Cannon C."/>
            <person name="Castanera R."/>
            <person name="Culley D."/>
            <person name="Daum C."/>
            <person name="Ezra D."/>
            <person name="Gonzalez J."/>
            <person name="Henrissat B."/>
            <person name="Kuo A."/>
            <person name="Liang C."/>
            <person name="Lipzen A."/>
            <person name="Lutzoni F."/>
            <person name="Magnuson J."/>
            <person name="Mondo S."/>
            <person name="Nolan M."/>
            <person name="Ohm R."/>
            <person name="Pangilinan J."/>
            <person name="Park H.-J."/>
            <person name="Ramirez L."/>
            <person name="Alfaro M."/>
            <person name="Sun H."/>
            <person name="Tritt A."/>
            <person name="Yoshinaga Y."/>
            <person name="Zwiers L.-H."/>
            <person name="Turgeon B."/>
            <person name="Goodwin S."/>
            <person name="Spatafora J."/>
            <person name="Crous P."/>
            <person name="Grigoriev I."/>
        </authorList>
    </citation>
    <scope>NUCLEOTIDE SEQUENCE</scope>
    <source>
        <strain evidence="2">CBS 207.26</strain>
    </source>
</reference>
<proteinExistence type="predicted"/>
<protein>
    <submittedName>
        <fullName evidence="2">Uncharacterized protein</fullName>
    </submittedName>
</protein>
<accession>A0A6A6E259</accession>
<evidence type="ECO:0000256" key="1">
    <source>
        <dbReference type="SAM" id="MobiDB-lite"/>
    </source>
</evidence>
<evidence type="ECO:0000313" key="2">
    <source>
        <dbReference type="EMBL" id="KAF2184659.1"/>
    </source>
</evidence>
<dbReference type="AlphaFoldDB" id="A0A6A6E259"/>
<name>A0A6A6E259_9PEZI</name>